<dbReference type="PANTHER" id="PTHR44329">
    <property type="entry name" value="SERINE/THREONINE-PROTEIN KINASE TNNI3K-RELATED"/>
    <property type="match status" value="1"/>
</dbReference>
<dbReference type="InterPro" id="IPR051681">
    <property type="entry name" value="Ser/Thr_Kinases-Pseudokinases"/>
</dbReference>
<feature type="compositionally biased region" description="Basic and acidic residues" evidence="3">
    <location>
        <begin position="307"/>
        <end position="317"/>
    </location>
</feature>
<evidence type="ECO:0000256" key="1">
    <source>
        <dbReference type="ARBA" id="ARBA00022723"/>
    </source>
</evidence>
<gene>
    <name evidence="6" type="primary">KSR2</name>
    <name evidence="6" type="ORF">NPIL_501781</name>
</gene>
<keyword evidence="2" id="KW-0862">Zinc</keyword>
<protein>
    <submittedName>
        <fullName evidence="6">Kinase suppressor of Ras 2</fullName>
    </submittedName>
</protein>
<dbReference type="InterPro" id="IPR046349">
    <property type="entry name" value="C1-like_sf"/>
</dbReference>
<feature type="domain" description="Protein kinase" evidence="4">
    <location>
        <begin position="440"/>
        <end position="702"/>
    </location>
</feature>
<dbReference type="GO" id="GO:0005524">
    <property type="term" value="F:ATP binding"/>
    <property type="evidence" value="ECO:0007669"/>
    <property type="project" value="InterPro"/>
</dbReference>
<evidence type="ECO:0000313" key="6">
    <source>
        <dbReference type="EMBL" id="GFU51504.1"/>
    </source>
</evidence>
<dbReference type="InterPro" id="IPR002219">
    <property type="entry name" value="PKC_DAG/PE"/>
</dbReference>
<dbReference type="PROSITE" id="PS50011">
    <property type="entry name" value="PROTEIN_KINASE_DOM"/>
    <property type="match status" value="1"/>
</dbReference>
<dbReference type="EMBL" id="BMAW01038264">
    <property type="protein sequence ID" value="GFU51504.1"/>
    <property type="molecule type" value="Genomic_DNA"/>
</dbReference>
<dbReference type="GO" id="GO:0046872">
    <property type="term" value="F:metal ion binding"/>
    <property type="evidence" value="ECO:0007669"/>
    <property type="project" value="UniProtKB-KW"/>
</dbReference>
<keyword evidence="7" id="KW-1185">Reference proteome</keyword>
<dbReference type="AlphaFoldDB" id="A0A8X6UQX6"/>
<name>A0A8X6UQX6_NEPPI</name>
<evidence type="ECO:0000259" key="5">
    <source>
        <dbReference type="PROSITE" id="PS50081"/>
    </source>
</evidence>
<evidence type="ECO:0000259" key="4">
    <source>
        <dbReference type="PROSITE" id="PS50011"/>
    </source>
</evidence>
<dbReference type="SUPFAM" id="SSF57889">
    <property type="entry name" value="Cysteine-rich domain"/>
    <property type="match status" value="1"/>
</dbReference>
<dbReference type="PROSITE" id="PS50081">
    <property type="entry name" value="ZF_DAG_PE_2"/>
    <property type="match status" value="1"/>
</dbReference>
<accession>A0A8X6UQX6</accession>
<organism evidence="6 7">
    <name type="scientific">Nephila pilipes</name>
    <name type="common">Giant wood spider</name>
    <name type="synonym">Nephila maculata</name>
    <dbReference type="NCBI Taxonomy" id="299642"/>
    <lineage>
        <taxon>Eukaryota</taxon>
        <taxon>Metazoa</taxon>
        <taxon>Ecdysozoa</taxon>
        <taxon>Arthropoda</taxon>
        <taxon>Chelicerata</taxon>
        <taxon>Arachnida</taxon>
        <taxon>Araneae</taxon>
        <taxon>Araneomorphae</taxon>
        <taxon>Entelegynae</taxon>
        <taxon>Araneoidea</taxon>
        <taxon>Nephilidae</taxon>
        <taxon>Nephila</taxon>
    </lineage>
</organism>
<proteinExistence type="predicted"/>
<evidence type="ECO:0000313" key="7">
    <source>
        <dbReference type="Proteomes" id="UP000887013"/>
    </source>
</evidence>
<dbReference type="PANTHER" id="PTHR44329:SF253">
    <property type="entry name" value="KINASE SUPPRESSOR OF RAS 2"/>
    <property type="match status" value="1"/>
</dbReference>
<dbReference type="Proteomes" id="UP000887013">
    <property type="component" value="Unassembled WGS sequence"/>
</dbReference>
<dbReference type="InterPro" id="IPR011009">
    <property type="entry name" value="Kinase-like_dom_sf"/>
</dbReference>
<keyword evidence="6" id="KW-0808">Transferase</keyword>
<dbReference type="Pfam" id="PF07714">
    <property type="entry name" value="PK_Tyr_Ser-Thr"/>
    <property type="match status" value="1"/>
</dbReference>
<dbReference type="CDD" id="cd00029">
    <property type="entry name" value="C1"/>
    <property type="match status" value="1"/>
</dbReference>
<sequence length="729" mass="82922">MCQNKVRSCPRRSMNDIKKRLSRTLSGPRRCVKCQKMVYLSIYRCKLCGELTHKHCLYHANQSCKSGVPDVGCGFPMMKPGECEGWRSPASAREFWLNKQRHYTDSPASCDAEEAYQNELRHPSPSVAMAGLLKIVQWLSHRKRTREMVGKTSEKHIKGKFGLHIEDKQTKKKIKTLIKNYQKQVVPPGCYGPYQQQQQTPYQQYPQQQYLVRTHRDVSNQQLRARIVAHKQSTSVSDAGSDLMSPRGSVSSHSGSSFMSPASTPDIDNVRMRRDKLVKQASIKWERDVIKSSIIANSSGSAVSKVSAEHSVGDRSRHASASPKPSVKLSETPWNKSSLYSQQRSLLEAKTTTISFARPPGLSKAKTLSVESREAQNESLCATWPPVGKAGTILEEIVDEAETDCIEEADENCFTLSDFRSDSQSGEEGLREWYIPFGDIEFKERIRHGRRGDIYKGRWYGEVLIYTIHESCNQELNQFLDEVAQMGMIRHENIVLFMGACIEPHRLAVITSMRKGPTLYEYLHLKRHKLPFHYKHNIARQITQGMGYLHAKDIVHKKLNSKNIILECRVKVCIMDHGMADQQLDRSDYGCIPRGHLSYISPELMSSLQIDPPRIYTAKTCTQESDLFAFGSLLFELLAERFAFHDQPPHAIIWQVSSGKTAPLHNFRIINGLKTLIKRCWSTRPEQRPPFSEIGHILQENVSHHRRHSCSEPDLLHHAGQASSRGLCT</sequence>
<reference evidence="6" key="1">
    <citation type="submission" date="2020-08" db="EMBL/GenBank/DDBJ databases">
        <title>Multicomponent nature underlies the extraordinary mechanical properties of spider dragline silk.</title>
        <authorList>
            <person name="Kono N."/>
            <person name="Nakamura H."/>
            <person name="Mori M."/>
            <person name="Yoshida Y."/>
            <person name="Ohtoshi R."/>
            <person name="Malay A.D."/>
            <person name="Moran D.A.P."/>
            <person name="Tomita M."/>
            <person name="Numata K."/>
            <person name="Arakawa K."/>
        </authorList>
    </citation>
    <scope>NUCLEOTIDE SEQUENCE</scope>
</reference>
<keyword evidence="1" id="KW-0479">Metal-binding</keyword>
<dbReference type="InterPro" id="IPR001245">
    <property type="entry name" value="Ser-Thr/Tyr_kinase_cat_dom"/>
</dbReference>
<feature type="region of interest" description="Disordered" evidence="3">
    <location>
        <begin position="230"/>
        <end position="271"/>
    </location>
</feature>
<feature type="domain" description="Phorbol-ester/DAG-type" evidence="5">
    <location>
        <begin position="17"/>
        <end position="64"/>
    </location>
</feature>
<dbReference type="GO" id="GO:0004674">
    <property type="term" value="F:protein serine/threonine kinase activity"/>
    <property type="evidence" value="ECO:0007669"/>
    <property type="project" value="TreeGrafter"/>
</dbReference>
<dbReference type="Gene3D" id="3.30.200.20">
    <property type="entry name" value="Phosphorylase Kinase, domain 1"/>
    <property type="match status" value="1"/>
</dbReference>
<dbReference type="SUPFAM" id="SSF56112">
    <property type="entry name" value="Protein kinase-like (PK-like)"/>
    <property type="match status" value="1"/>
</dbReference>
<evidence type="ECO:0000256" key="3">
    <source>
        <dbReference type="SAM" id="MobiDB-lite"/>
    </source>
</evidence>
<comment type="caution">
    <text evidence="6">The sequence shown here is derived from an EMBL/GenBank/DDBJ whole genome shotgun (WGS) entry which is preliminary data.</text>
</comment>
<keyword evidence="6" id="KW-0418">Kinase</keyword>
<dbReference type="Gene3D" id="1.10.510.10">
    <property type="entry name" value="Transferase(Phosphotransferase) domain 1"/>
    <property type="match status" value="1"/>
</dbReference>
<dbReference type="OrthoDB" id="774951at2759"/>
<dbReference type="InterPro" id="IPR000719">
    <property type="entry name" value="Prot_kinase_dom"/>
</dbReference>
<feature type="region of interest" description="Disordered" evidence="3">
    <location>
        <begin position="302"/>
        <end position="333"/>
    </location>
</feature>
<feature type="compositionally biased region" description="Low complexity" evidence="3">
    <location>
        <begin position="244"/>
        <end position="263"/>
    </location>
</feature>
<evidence type="ECO:0000256" key="2">
    <source>
        <dbReference type="ARBA" id="ARBA00022833"/>
    </source>
</evidence>